<proteinExistence type="predicted"/>
<sequence length="43" mass="5378">MNRLLHRRDHNKKQNQFLEETLERVLHTGMIRCETYKYLNSNF</sequence>
<reference evidence="1 2" key="1">
    <citation type="journal article" date="2015" name="PLoS Negl. Trop. Dis.">
        <title>Distribution of Plasmids in Distinct Leptospira Pathogenic Species.</title>
        <authorList>
            <person name="Wang Y."/>
            <person name="Zhuang X."/>
            <person name="Zhong Y."/>
            <person name="Zhang C."/>
            <person name="Zhang Y."/>
            <person name="Zeng L."/>
            <person name="Zhu Y."/>
            <person name="He P."/>
            <person name="Dong K."/>
            <person name="Pal U."/>
            <person name="Guo X."/>
            <person name="Qin J."/>
        </authorList>
    </citation>
    <scope>NUCLEOTIDE SEQUENCE [LARGE SCALE GENOMIC DNA]</scope>
    <source>
        <strain evidence="1 2">56604</strain>
    </source>
</reference>
<evidence type="ECO:0000313" key="2">
    <source>
        <dbReference type="Proteomes" id="UP000058857"/>
    </source>
</evidence>
<name>A0A0S2ILW2_LEPBO</name>
<dbReference type="EMBL" id="CP012029">
    <property type="protein sequence ID" value="ALO24667.1"/>
    <property type="molecule type" value="Genomic_DNA"/>
</dbReference>
<dbReference type="Proteomes" id="UP000058857">
    <property type="component" value="Chromosome 1"/>
</dbReference>
<dbReference type="AlphaFoldDB" id="A0A0S2ILW2"/>
<dbReference type="PATRIC" id="fig|280505.15.peg.297"/>
<organism evidence="1">
    <name type="scientific">Leptospira borgpetersenii serovar Ballum</name>
    <dbReference type="NCBI Taxonomy" id="280505"/>
    <lineage>
        <taxon>Bacteria</taxon>
        <taxon>Pseudomonadati</taxon>
        <taxon>Spirochaetota</taxon>
        <taxon>Spirochaetia</taxon>
        <taxon>Leptospirales</taxon>
        <taxon>Leptospiraceae</taxon>
        <taxon>Leptospira</taxon>
    </lineage>
</organism>
<protein>
    <submittedName>
        <fullName evidence="1">Uncharacterized protein</fullName>
    </submittedName>
</protein>
<gene>
    <name evidence="1" type="ORF">LBBP_00302</name>
</gene>
<accession>A0A0S2ILW2</accession>
<evidence type="ECO:0000313" key="1">
    <source>
        <dbReference type="EMBL" id="ALO24667.1"/>
    </source>
</evidence>